<organism evidence="7 8">
    <name type="scientific">Fusarium oxysporum</name>
    <name type="common">Fusarium vascular wilt</name>
    <dbReference type="NCBI Taxonomy" id="5507"/>
    <lineage>
        <taxon>Eukaryota</taxon>
        <taxon>Fungi</taxon>
        <taxon>Dikarya</taxon>
        <taxon>Ascomycota</taxon>
        <taxon>Pezizomycotina</taxon>
        <taxon>Sordariomycetes</taxon>
        <taxon>Hypocreomycetidae</taxon>
        <taxon>Hypocreales</taxon>
        <taxon>Nectriaceae</taxon>
        <taxon>Fusarium</taxon>
        <taxon>Fusarium oxysporum species complex</taxon>
    </lineage>
</organism>
<dbReference type="VEuPathDB" id="FungiDB:FOC1_g10000649"/>
<dbReference type="InterPro" id="IPR024079">
    <property type="entry name" value="MetalloPept_cat_dom_sf"/>
</dbReference>
<keyword evidence="3" id="KW-0378">Hydrolase</keyword>
<dbReference type="VEuPathDB" id="FungiDB:FOIG_11181"/>
<dbReference type="VEuPathDB" id="FungiDB:FOZG_18059"/>
<evidence type="ECO:0000313" key="8">
    <source>
        <dbReference type="Proteomes" id="UP000285860"/>
    </source>
</evidence>
<dbReference type="InterPro" id="IPR001818">
    <property type="entry name" value="Pept_M10_metallopeptidase"/>
</dbReference>
<feature type="domain" description="Peptidase M10 metallopeptidase" evidence="6">
    <location>
        <begin position="87"/>
        <end position="192"/>
    </location>
</feature>
<dbReference type="SUPFAM" id="SSF55486">
    <property type="entry name" value="Metalloproteases ('zincins'), catalytic domain"/>
    <property type="match status" value="1"/>
</dbReference>
<dbReference type="PROSITE" id="PS51257">
    <property type="entry name" value="PROKAR_LIPOPROTEIN"/>
    <property type="match status" value="1"/>
</dbReference>
<evidence type="ECO:0000256" key="4">
    <source>
        <dbReference type="ARBA" id="ARBA00022833"/>
    </source>
</evidence>
<dbReference type="AlphaFoldDB" id="A0A420NV64"/>
<comment type="caution">
    <text evidence="7">The sequence shown here is derived from an EMBL/GenBank/DDBJ whole genome shotgun (WGS) entry which is preliminary data.</text>
</comment>
<evidence type="ECO:0000256" key="2">
    <source>
        <dbReference type="ARBA" id="ARBA00022723"/>
    </source>
</evidence>
<gene>
    <name evidence="7" type="ORF">BFJ68_g17377</name>
</gene>
<evidence type="ECO:0000259" key="6">
    <source>
        <dbReference type="Pfam" id="PF00413"/>
    </source>
</evidence>
<sequence>MQSERGKASRTICLSQDAAVTQNYLTYSCRTQEETDPSFGPAPISNLEGTTGDNAPDKPDSLVIGFGPIVPRWDVTPPGGTKLQYFVRVDTFPDDDKAKIAAKEFQAAADSWVKLKIGLAFSQTPDRESANFYLIYQANTEFDEGVLAQAFFPHEIDQDVIVFSDAFEGSNTSILKEIFQHEIGHILGLRHEFAIVGDDMGHKPEGFGAKQFLAKNPKSVMSYNIPPKMQDSDRTQTIEFYKLPNGFMIGNSPVTDFQLKIRRKNR</sequence>
<dbReference type="GO" id="GO:0031012">
    <property type="term" value="C:extracellular matrix"/>
    <property type="evidence" value="ECO:0007669"/>
    <property type="project" value="InterPro"/>
</dbReference>
<reference evidence="7 8" key="1">
    <citation type="journal article" date="2018" name="Sci. Rep.">
        <title>Characterisation of pathogen-specific regions and novel effector candidates in Fusarium oxysporum f. sp. cepae.</title>
        <authorList>
            <person name="Armitage A.D."/>
            <person name="Taylor A."/>
            <person name="Sobczyk M.K."/>
            <person name="Baxter L."/>
            <person name="Greenfield B.P."/>
            <person name="Bates H.J."/>
            <person name="Wilson F."/>
            <person name="Jackson A.C."/>
            <person name="Ott S."/>
            <person name="Harrison R.J."/>
            <person name="Clarkson J.P."/>
        </authorList>
    </citation>
    <scope>NUCLEOTIDE SEQUENCE [LARGE SCALE GENOMIC DNA]</scope>
    <source>
        <strain evidence="7 8">Fo_A28</strain>
    </source>
</reference>
<dbReference type="VEuPathDB" id="FungiDB:FOXG_17523"/>
<protein>
    <recommendedName>
        <fullName evidence="6">Peptidase M10 metallopeptidase domain-containing protein</fullName>
    </recommendedName>
</protein>
<keyword evidence="4" id="KW-0862">Zinc</keyword>
<keyword evidence="2" id="KW-0479">Metal-binding</keyword>
<dbReference type="GO" id="GO:0006508">
    <property type="term" value="P:proteolysis"/>
    <property type="evidence" value="ECO:0007669"/>
    <property type="project" value="UniProtKB-KW"/>
</dbReference>
<dbReference type="Proteomes" id="UP000285860">
    <property type="component" value="Unassembled WGS sequence"/>
</dbReference>
<evidence type="ECO:0000256" key="3">
    <source>
        <dbReference type="ARBA" id="ARBA00022801"/>
    </source>
</evidence>
<evidence type="ECO:0000313" key="7">
    <source>
        <dbReference type="EMBL" id="RKK84180.1"/>
    </source>
</evidence>
<evidence type="ECO:0000256" key="1">
    <source>
        <dbReference type="ARBA" id="ARBA00022670"/>
    </source>
</evidence>
<feature type="region of interest" description="Disordered" evidence="5">
    <location>
        <begin position="32"/>
        <end position="57"/>
    </location>
</feature>
<keyword evidence="1" id="KW-0645">Protease</keyword>
<dbReference type="GO" id="GO:0004222">
    <property type="term" value="F:metalloendopeptidase activity"/>
    <property type="evidence" value="ECO:0007669"/>
    <property type="project" value="InterPro"/>
</dbReference>
<accession>A0A420NV64</accession>
<name>A0A420NV64_FUSOX</name>
<dbReference type="VEuPathDB" id="FungiDB:FOC4_g10000307"/>
<dbReference type="VEuPathDB" id="FungiDB:HZS61_015989"/>
<dbReference type="Gene3D" id="3.40.390.10">
    <property type="entry name" value="Collagenase (Catalytic Domain)"/>
    <property type="match status" value="1"/>
</dbReference>
<proteinExistence type="predicted"/>
<dbReference type="GO" id="GO:0008270">
    <property type="term" value="F:zinc ion binding"/>
    <property type="evidence" value="ECO:0007669"/>
    <property type="project" value="InterPro"/>
</dbReference>
<dbReference type="VEuPathDB" id="FungiDB:FOMG_16047"/>
<dbReference type="EMBL" id="MRCY01000527">
    <property type="protein sequence ID" value="RKK84180.1"/>
    <property type="molecule type" value="Genomic_DNA"/>
</dbReference>
<evidence type="ECO:0000256" key="5">
    <source>
        <dbReference type="SAM" id="MobiDB-lite"/>
    </source>
</evidence>
<dbReference type="Pfam" id="PF00413">
    <property type="entry name" value="Peptidase_M10"/>
    <property type="match status" value="1"/>
</dbReference>